<dbReference type="EMBL" id="KV423971">
    <property type="protein sequence ID" value="KZT56894.1"/>
    <property type="molecule type" value="Genomic_DNA"/>
</dbReference>
<dbReference type="Proteomes" id="UP000076842">
    <property type="component" value="Unassembled WGS sequence"/>
</dbReference>
<feature type="compositionally biased region" description="Polar residues" evidence="2">
    <location>
        <begin position="54"/>
        <end position="63"/>
    </location>
</feature>
<dbReference type="InParanoid" id="A0A165FKX0"/>
<keyword evidence="1" id="KW-0833">Ubl conjugation pathway</keyword>
<evidence type="ECO:0000256" key="2">
    <source>
        <dbReference type="SAM" id="MobiDB-lite"/>
    </source>
</evidence>
<dbReference type="Pfam" id="PF19270">
    <property type="entry name" value="FBO_C"/>
    <property type="match status" value="1"/>
</dbReference>
<sequence length="447" mass="50624">MEEQDSGAAIVGASTREDELERFRAAWREEVKRKKMPSSNAVRTATEVPPPDPTTGQVYWGPSTSSAQLDINLEKLPTKSPLAARTTSDTGRPLASTSRAVELYREAVECEQQGRLDDALALYRRSFKLDSNVDKAYYRIVAQEALPSQAAWPVPLLEAAQGGEPAVSETDNRTTQSVASLQQIIAAFEPRPITFGPEDERLPNPFGNLPDEIILHILTLLALHRDVSTIERFATINLKARFLGADSSIWRLICEDTYVPPQVKEDLSATMIASLYGYNYRHTFIHHPRVRLDGCYIAVCHYIRPGQSENAWVAIRHLITYHRLLRFFPDGTVVSLLTNEEKPLADMVHLLKPSIRIKGSQIGTWALEDSKRRLRIRNLRAPDPGGRTALKYEFAMDLTLTSARNMRWNKIEMQWYASVNVDTGEVQELPIKRERPFYFSKVRSYSI</sequence>
<dbReference type="GO" id="GO:0019005">
    <property type="term" value="C:SCF ubiquitin ligase complex"/>
    <property type="evidence" value="ECO:0007669"/>
    <property type="project" value="TreeGrafter"/>
</dbReference>
<proteinExistence type="predicted"/>
<feature type="compositionally biased region" description="Polar residues" evidence="2">
    <location>
        <begin position="85"/>
        <end position="96"/>
    </location>
</feature>
<organism evidence="4 5">
    <name type="scientific">Calocera cornea HHB12733</name>
    <dbReference type="NCBI Taxonomy" id="1353952"/>
    <lineage>
        <taxon>Eukaryota</taxon>
        <taxon>Fungi</taxon>
        <taxon>Dikarya</taxon>
        <taxon>Basidiomycota</taxon>
        <taxon>Agaricomycotina</taxon>
        <taxon>Dacrymycetes</taxon>
        <taxon>Dacrymycetales</taxon>
        <taxon>Dacrymycetaceae</taxon>
        <taxon>Calocera</taxon>
    </lineage>
</organism>
<gene>
    <name evidence="4" type="ORF">CALCODRAFT_496901</name>
</gene>
<dbReference type="SUPFAM" id="SSF81383">
    <property type="entry name" value="F-box domain"/>
    <property type="match status" value="1"/>
</dbReference>
<feature type="domain" description="F-box protein Hrt3/FBXO9 C-terminal" evidence="3">
    <location>
        <begin position="270"/>
        <end position="428"/>
    </location>
</feature>
<protein>
    <recommendedName>
        <fullName evidence="3">F-box protein Hrt3/FBXO9 C-terminal domain-containing protein</fullName>
    </recommendedName>
</protein>
<dbReference type="AlphaFoldDB" id="A0A165FKX0"/>
<reference evidence="4 5" key="1">
    <citation type="journal article" date="2016" name="Mol. Biol. Evol.">
        <title>Comparative Genomics of Early-Diverging Mushroom-Forming Fungi Provides Insights into the Origins of Lignocellulose Decay Capabilities.</title>
        <authorList>
            <person name="Nagy L.G."/>
            <person name="Riley R."/>
            <person name="Tritt A."/>
            <person name="Adam C."/>
            <person name="Daum C."/>
            <person name="Floudas D."/>
            <person name="Sun H."/>
            <person name="Yadav J.S."/>
            <person name="Pangilinan J."/>
            <person name="Larsson K.H."/>
            <person name="Matsuura K."/>
            <person name="Barry K."/>
            <person name="Labutti K."/>
            <person name="Kuo R."/>
            <person name="Ohm R.A."/>
            <person name="Bhattacharya S.S."/>
            <person name="Shirouzu T."/>
            <person name="Yoshinaga Y."/>
            <person name="Martin F.M."/>
            <person name="Grigoriev I.V."/>
            <person name="Hibbett D.S."/>
        </authorList>
    </citation>
    <scope>NUCLEOTIDE SEQUENCE [LARGE SCALE GENOMIC DNA]</scope>
    <source>
        <strain evidence="4 5">HHB12733</strain>
    </source>
</reference>
<evidence type="ECO:0000259" key="3">
    <source>
        <dbReference type="Pfam" id="PF19270"/>
    </source>
</evidence>
<evidence type="ECO:0000313" key="4">
    <source>
        <dbReference type="EMBL" id="KZT56894.1"/>
    </source>
</evidence>
<evidence type="ECO:0000313" key="5">
    <source>
        <dbReference type="Proteomes" id="UP000076842"/>
    </source>
</evidence>
<dbReference type="GO" id="GO:0031146">
    <property type="term" value="P:SCF-dependent proteasomal ubiquitin-dependent protein catabolic process"/>
    <property type="evidence" value="ECO:0007669"/>
    <property type="project" value="TreeGrafter"/>
</dbReference>
<keyword evidence="5" id="KW-1185">Reference proteome</keyword>
<name>A0A165FKX0_9BASI</name>
<dbReference type="InterPro" id="IPR045464">
    <property type="entry name" value="Hrt3/FBXO9_C"/>
</dbReference>
<evidence type="ECO:0000256" key="1">
    <source>
        <dbReference type="ARBA" id="ARBA00022786"/>
    </source>
</evidence>
<feature type="region of interest" description="Disordered" evidence="2">
    <location>
        <begin position="31"/>
        <end position="63"/>
    </location>
</feature>
<dbReference type="PANTHER" id="PTHR12874:SF9">
    <property type="entry name" value="F-BOX ONLY PROTEIN 48"/>
    <property type="match status" value="1"/>
</dbReference>
<dbReference type="InterPro" id="IPR036047">
    <property type="entry name" value="F-box-like_dom_sf"/>
</dbReference>
<dbReference type="GO" id="GO:0005737">
    <property type="term" value="C:cytoplasm"/>
    <property type="evidence" value="ECO:0007669"/>
    <property type="project" value="TreeGrafter"/>
</dbReference>
<dbReference type="STRING" id="1353952.A0A165FKX0"/>
<dbReference type="OrthoDB" id="2117972at2759"/>
<feature type="region of interest" description="Disordered" evidence="2">
    <location>
        <begin position="76"/>
        <end position="96"/>
    </location>
</feature>
<accession>A0A165FKX0</accession>
<dbReference type="FunCoup" id="A0A165FKX0">
    <property type="interactions" value="65"/>
</dbReference>
<dbReference type="PANTHER" id="PTHR12874">
    <property type="entry name" value="F-BOX ONLY PROTEIN 48-RELATED"/>
    <property type="match status" value="1"/>
</dbReference>